<evidence type="ECO:0000313" key="4">
    <source>
        <dbReference type="Proteomes" id="UP000823388"/>
    </source>
</evidence>
<organism evidence="3 4">
    <name type="scientific">Panicum virgatum</name>
    <name type="common">Blackwell switchgrass</name>
    <dbReference type="NCBI Taxonomy" id="38727"/>
    <lineage>
        <taxon>Eukaryota</taxon>
        <taxon>Viridiplantae</taxon>
        <taxon>Streptophyta</taxon>
        <taxon>Embryophyta</taxon>
        <taxon>Tracheophyta</taxon>
        <taxon>Spermatophyta</taxon>
        <taxon>Magnoliopsida</taxon>
        <taxon>Liliopsida</taxon>
        <taxon>Poales</taxon>
        <taxon>Poaceae</taxon>
        <taxon>PACMAD clade</taxon>
        <taxon>Panicoideae</taxon>
        <taxon>Panicodae</taxon>
        <taxon>Paniceae</taxon>
        <taxon>Panicinae</taxon>
        <taxon>Panicum</taxon>
        <taxon>Panicum sect. Hiantes</taxon>
    </lineage>
</organism>
<accession>A0A8T0RCD4</accession>
<evidence type="ECO:0000256" key="1">
    <source>
        <dbReference type="SAM" id="Phobius"/>
    </source>
</evidence>
<keyword evidence="2" id="KW-0732">Signal</keyword>
<protein>
    <submittedName>
        <fullName evidence="3">Uncharacterized protein</fullName>
    </submittedName>
</protein>
<keyword evidence="1" id="KW-0812">Transmembrane</keyword>
<reference evidence="3" key="1">
    <citation type="submission" date="2020-05" db="EMBL/GenBank/DDBJ databases">
        <title>WGS assembly of Panicum virgatum.</title>
        <authorList>
            <person name="Lovell J.T."/>
            <person name="Jenkins J."/>
            <person name="Shu S."/>
            <person name="Juenger T.E."/>
            <person name="Schmutz J."/>
        </authorList>
    </citation>
    <scope>NUCLEOTIDE SEQUENCE</scope>
    <source>
        <strain evidence="3">AP13</strain>
    </source>
</reference>
<evidence type="ECO:0000256" key="2">
    <source>
        <dbReference type="SAM" id="SignalP"/>
    </source>
</evidence>
<feature type="chain" id="PRO_5035917443" evidence="2">
    <location>
        <begin position="25"/>
        <end position="81"/>
    </location>
</feature>
<proteinExistence type="predicted"/>
<dbReference type="Proteomes" id="UP000823388">
    <property type="component" value="Chromosome 6K"/>
</dbReference>
<evidence type="ECO:0000313" key="3">
    <source>
        <dbReference type="EMBL" id="KAG2582740.1"/>
    </source>
</evidence>
<sequence>MALSASTTGLVMLGLASLLVSSLADDETSGALADAGKNMTSGGVVDADYPPTYGPPTYGAVNRITARCVLVIFCCVFSFVF</sequence>
<dbReference type="AlphaFoldDB" id="A0A8T0RCD4"/>
<keyword evidence="1" id="KW-1133">Transmembrane helix</keyword>
<keyword evidence="1" id="KW-0472">Membrane</keyword>
<keyword evidence="4" id="KW-1185">Reference proteome</keyword>
<dbReference type="EMBL" id="CM029047">
    <property type="protein sequence ID" value="KAG2582740.1"/>
    <property type="molecule type" value="Genomic_DNA"/>
</dbReference>
<feature type="signal peptide" evidence="2">
    <location>
        <begin position="1"/>
        <end position="24"/>
    </location>
</feature>
<name>A0A8T0RCD4_PANVG</name>
<feature type="transmembrane region" description="Helical" evidence="1">
    <location>
        <begin position="60"/>
        <end position="80"/>
    </location>
</feature>
<comment type="caution">
    <text evidence="3">The sequence shown here is derived from an EMBL/GenBank/DDBJ whole genome shotgun (WGS) entry which is preliminary data.</text>
</comment>
<gene>
    <name evidence="3" type="ORF">PVAP13_6KG170900</name>
</gene>